<accession>A0A2M8FFB2</accession>
<evidence type="ECO:0000313" key="3">
    <source>
        <dbReference type="EMBL" id="PJC56324.1"/>
    </source>
</evidence>
<feature type="region of interest" description="Disordered" evidence="1">
    <location>
        <begin position="365"/>
        <end position="385"/>
    </location>
</feature>
<dbReference type="Pfam" id="PF01476">
    <property type="entry name" value="LysM"/>
    <property type="match status" value="2"/>
</dbReference>
<dbReference type="PANTHER" id="PTHR21666:SF270">
    <property type="entry name" value="MUREIN HYDROLASE ACTIVATOR ENVC"/>
    <property type="match status" value="1"/>
</dbReference>
<dbReference type="Proteomes" id="UP000230391">
    <property type="component" value="Unassembled WGS sequence"/>
</dbReference>
<protein>
    <recommendedName>
        <fullName evidence="2">LysM domain-containing protein</fullName>
    </recommendedName>
</protein>
<name>A0A2M8FFB2_9BACT</name>
<dbReference type="PANTHER" id="PTHR21666">
    <property type="entry name" value="PEPTIDASE-RELATED"/>
    <property type="match status" value="1"/>
</dbReference>
<dbReference type="AlphaFoldDB" id="A0A2M8FFB2"/>
<dbReference type="PROSITE" id="PS51782">
    <property type="entry name" value="LYSM"/>
    <property type="match status" value="2"/>
</dbReference>
<dbReference type="InterPro" id="IPR011055">
    <property type="entry name" value="Dup_hybrid_motif"/>
</dbReference>
<dbReference type="GO" id="GO:0004222">
    <property type="term" value="F:metalloendopeptidase activity"/>
    <property type="evidence" value="ECO:0007669"/>
    <property type="project" value="TreeGrafter"/>
</dbReference>
<comment type="caution">
    <text evidence="3">The sequence shown here is derived from an EMBL/GenBank/DDBJ whole genome shotgun (WGS) entry which is preliminary data.</text>
</comment>
<dbReference type="SUPFAM" id="SSF54106">
    <property type="entry name" value="LysM domain"/>
    <property type="match status" value="1"/>
</dbReference>
<dbReference type="InterPro" id="IPR016047">
    <property type="entry name" value="M23ase_b-sheet_dom"/>
</dbReference>
<feature type="domain" description="LysM" evidence="2">
    <location>
        <begin position="151"/>
        <end position="195"/>
    </location>
</feature>
<sequence length="385" mass="40525">MLFLFQTYSVMNARRRVHKQLYIQPNNQESEPPLDTLSYHSGQIKNTSNTTLRTVELFMVVSAVAIPFLVHASLFQNFIKSNITAAETAVPEVVKTGSSLDIPVLSAVQNSNLNDALGGGDVLAQDNALISTGPVGADEISAAKHTTGEISVYTVRDGDSLSQIAEMFGVTTNTILWANDIPRGKSIQPGDTLVILPVVGVRHIVKKGDTIGSIAKKYDGDAEEIISYNQLASATDLTVGETLVIPGGELHTSEPVKNSAGISVKSAGVSGGGWLVKPVPGAIKTQGRHGYNAVDFGLPVGSPVHAASAGEVIVSKSSGWNGGYGQYIVIRHSNGVQTLYAHLSRNDVGVGSYISQNQVIGASGNTGKSTGPHLHFEVRGGTNPF</sequence>
<evidence type="ECO:0000313" key="4">
    <source>
        <dbReference type="Proteomes" id="UP000230391"/>
    </source>
</evidence>
<gene>
    <name evidence="3" type="ORF">CO026_01010</name>
</gene>
<evidence type="ECO:0000256" key="1">
    <source>
        <dbReference type="SAM" id="MobiDB-lite"/>
    </source>
</evidence>
<dbReference type="InterPro" id="IPR036779">
    <property type="entry name" value="LysM_dom_sf"/>
</dbReference>
<dbReference type="InterPro" id="IPR018392">
    <property type="entry name" value="LysM"/>
</dbReference>
<proteinExistence type="predicted"/>
<organism evidence="3 4">
    <name type="scientific">Candidatus Kaiserbacteria bacterium CG_4_9_14_0_2_um_filter_41_32</name>
    <dbReference type="NCBI Taxonomy" id="1974601"/>
    <lineage>
        <taxon>Bacteria</taxon>
        <taxon>Candidatus Kaiseribacteriota</taxon>
    </lineage>
</organism>
<evidence type="ECO:0000259" key="2">
    <source>
        <dbReference type="PROSITE" id="PS51782"/>
    </source>
</evidence>
<dbReference type="Pfam" id="PF01551">
    <property type="entry name" value="Peptidase_M23"/>
    <property type="match status" value="1"/>
</dbReference>
<dbReference type="SUPFAM" id="SSF51261">
    <property type="entry name" value="Duplicated hybrid motif"/>
    <property type="match status" value="1"/>
</dbReference>
<dbReference type="CDD" id="cd12797">
    <property type="entry name" value="M23_peptidase"/>
    <property type="match status" value="1"/>
</dbReference>
<feature type="domain" description="LysM" evidence="2">
    <location>
        <begin position="201"/>
        <end position="245"/>
    </location>
</feature>
<reference evidence="4" key="1">
    <citation type="submission" date="2017-09" db="EMBL/GenBank/DDBJ databases">
        <title>Depth-based differentiation of microbial function through sediment-hosted aquifers and enrichment of novel symbionts in the deep terrestrial subsurface.</title>
        <authorList>
            <person name="Probst A.J."/>
            <person name="Ladd B."/>
            <person name="Jarett J.K."/>
            <person name="Geller-Mcgrath D.E."/>
            <person name="Sieber C.M.K."/>
            <person name="Emerson J.B."/>
            <person name="Anantharaman K."/>
            <person name="Thomas B.C."/>
            <person name="Malmstrom R."/>
            <person name="Stieglmeier M."/>
            <person name="Klingl A."/>
            <person name="Woyke T."/>
            <person name="Ryan C.M."/>
            <person name="Banfield J.F."/>
        </authorList>
    </citation>
    <scope>NUCLEOTIDE SEQUENCE [LARGE SCALE GENOMIC DNA]</scope>
</reference>
<dbReference type="InterPro" id="IPR050570">
    <property type="entry name" value="Cell_wall_metabolism_enzyme"/>
</dbReference>
<dbReference type="Gene3D" id="3.10.350.10">
    <property type="entry name" value="LysM domain"/>
    <property type="match status" value="2"/>
</dbReference>
<dbReference type="Gene3D" id="2.70.70.10">
    <property type="entry name" value="Glucose Permease (Domain IIA)"/>
    <property type="match status" value="1"/>
</dbReference>
<dbReference type="EMBL" id="PFRD01000045">
    <property type="protein sequence ID" value="PJC56324.1"/>
    <property type="molecule type" value="Genomic_DNA"/>
</dbReference>
<dbReference type="CDD" id="cd00118">
    <property type="entry name" value="LysM"/>
    <property type="match status" value="2"/>
</dbReference>
<dbReference type="SMART" id="SM00257">
    <property type="entry name" value="LysM"/>
    <property type="match status" value="2"/>
</dbReference>